<accession>A0A0S2YRE5</accession>
<evidence type="ECO:0000256" key="3">
    <source>
        <dbReference type="ARBA" id="ARBA00022525"/>
    </source>
</evidence>
<evidence type="ECO:0000256" key="1">
    <source>
        <dbReference type="ARBA" id="ARBA00004613"/>
    </source>
</evidence>
<feature type="compositionally biased region" description="Polar residues" evidence="6">
    <location>
        <begin position="118"/>
        <end position="127"/>
    </location>
</feature>
<dbReference type="InterPro" id="IPR013259">
    <property type="entry name" value="Sulfakinin"/>
</dbReference>
<feature type="region of interest" description="Disordered" evidence="6">
    <location>
        <begin position="97"/>
        <end position="127"/>
    </location>
</feature>
<feature type="non-terminal residue" evidence="7">
    <location>
        <position position="1"/>
    </location>
</feature>
<protein>
    <submittedName>
        <fullName evidence="7">Sulfakinin</fullName>
    </submittedName>
</protein>
<sequence>GEGGSLPARPLPQRPAAALARVLAPVVRHRLEEEEEGLLEELLEEEGGVVGGAGPVEVLDAAGKREFDDYGHMRFGKRGSGNDDYQDDYGHLRFGRSYHHTTHRHNNNNNNYHHRRFNSLQNGSAKV</sequence>
<evidence type="ECO:0000256" key="2">
    <source>
        <dbReference type="ARBA" id="ARBA00006273"/>
    </source>
</evidence>
<comment type="subcellular location">
    <subcellularLocation>
        <location evidence="1">Secreted</location>
    </subcellularLocation>
</comment>
<reference evidence="7" key="1">
    <citation type="journal article" date="2015" name="Sci. Rep.">
        <title>Neuropeptides in the cerebral ganglia of the mud crab, Scylla paramamosain: transcriptomic analysis and expression profiles during vitellogenesis.</title>
        <authorList>
            <person name="Bao C."/>
            <person name="Yang Y."/>
            <person name="Huang H."/>
            <person name="Ye H."/>
        </authorList>
    </citation>
    <scope>NUCLEOTIDE SEQUENCE</scope>
</reference>
<keyword evidence="5" id="KW-0527">Neuropeptide</keyword>
<dbReference type="AlphaFoldDB" id="A0A0S2YRE5"/>
<dbReference type="GO" id="GO:0007218">
    <property type="term" value="P:neuropeptide signaling pathway"/>
    <property type="evidence" value="ECO:0007669"/>
    <property type="project" value="UniProtKB-KW"/>
</dbReference>
<evidence type="ECO:0000256" key="6">
    <source>
        <dbReference type="SAM" id="MobiDB-lite"/>
    </source>
</evidence>
<evidence type="ECO:0000256" key="5">
    <source>
        <dbReference type="ARBA" id="ARBA00023320"/>
    </source>
</evidence>
<dbReference type="Pfam" id="PF08257">
    <property type="entry name" value="Sulfakinin"/>
    <property type="match status" value="2"/>
</dbReference>
<dbReference type="EMBL" id="KR078382">
    <property type="protein sequence ID" value="ALQ28597.1"/>
    <property type="molecule type" value="mRNA"/>
</dbReference>
<evidence type="ECO:0000256" key="4">
    <source>
        <dbReference type="ARBA" id="ARBA00022815"/>
    </source>
</evidence>
<keyword evidence="3" id="KW-0964">Secreted</keyword>
<dbReference type="GO" id="GO:0005576">
    <property type="term" value="C:extracellular region"/>
    <property type="evidence" value="ECO:0007669"/>
    <property type="project" value="UniProtKB-SubCell"/>
</dbReference>
<name>A0A0S2YRE5_SCYPA</name>
<comment type="similarity">
    <text evidence="2">Belongs to the gastrin/cholecystokinin family.</text>
</comment>
<dbReference type="InterPro" id="IPR013152">
    <property type="entry name" value="Gastrin/cholecystokinin_CS"/>
</dbReference>
<keyword evidence="4" id="KW-0027">Amidation</keyword>
<organism evidence="7">
    <name type="scientific">Scylla paramamosain</name>
    <name type="common">Mud crab</name>
    <dbReference type="NCBI Taxonomy" id="85552"/>
    <lineage>
        <taxon>Eukaryota</taxon>
        <taxon>Metazoa</taxon>
        <taxon>Ecdysozoa</taxon>
        <taxon>Arthropoda</taxon>
        <taxon>Crustacea</taxon>
        <taxon>Multicrustacea</taxon>
        <taxon>Malacostraca</taxon>
        <taxon>Eumalacostraca</taxon>
        <taxon>Eucarida</taxon>
        <taxon>Decapoda</taxon>
        <taxon>Pleocyemata</taxon>
        <taxon>Brachyura</taxon>
        <taxon>Eubrachyura</taxon>
        <taxon>Portunoidea</taxon>
        <taxon>Portunidae</taxon>
        <taxon>Portuninae</taxon>
        <taxon>Scylla</taxon>
    </lineage>
</organism>
<dbReference type="PROSITE" id="PS00259">
    <property type="entry name" value="GASTRIN"/>
    <property type="match status" value="1"/>
</dbReference>
<evidence type="ECO:0000313" key="7">
    <source>
        <dbReference type="EMBL" id="ALQ28597.1"/>
    </source>
</evidence>
<proteinExistence type="evidence at transcript level"/>
<feature type="compositionally biased region" description="Basic residues" evidence="6">
    <location>
        <begin position="97"/>
        <end position="117"/>
    </location>
</feature>